<keyword evidence="2" id="KW-0804">Transcription</keyword>
<feature type="domain" description="Transcription elongation factor GreA/GreB C-terminal" evidence="3">
    <location>
        <begin position="543"/>
        <end position="614"/>
    </location>
</feature>
<dbReference type="GO" id="GO:0032784">
    <property type="term" value="P:regulation of DNA-templated transcription elongation"/>
    <property type="evidence" value="ECO:0007669"/>
    <property type="project" value="InterPro"/>
</dbReference>
<evidence type="ECO:0000313" key="5">
    <source>
        <dbReference type="EMBL" id="AWT60061.1"/>
    </source>
</evidence>
<dbReference type="KEGG" id="mtar:DF168_01261"/>
<evidence type="ECO:0000259" key="3">
    <source>
        <dbReference type="Pfam" id="PF01272"/>
    </source>
</evidence>
<dbReference type="InterPro" id="IPR001437">
    <property type="entry name" value="Tscrpt_elong_fac_GreA/B_C"/>
</dbReference>
<accession>A0A2Z4ADE8</accession>
<keyword evidence="5" id="KW-0648">Protein biosynthesis</keyword>
<reference evidence="5 6" key="1">
    <citation type="submission" date="2018-06" db="EMBL/GenBank/DDBJ databases">
        <title>Draft Genome Sequence of a Novel Marine Bacterium Related to the Verrucomicrobia.</title>
        <authorList>
            <person name="Vosseberg J."/>
            <person name="Martijn J."/>
            <person name="Ettema T.J.G."/>
        </authorList>
    </citation>
    <scope>NUCLEOTIDE SEQUENCE [LARGE SCALE GENOMIC DNA]</scope>
    <source>
        <strain evidence="5">TARA_B100001123</strain>
    </source>
</reference>
<dbReference type="PANTHER" id="PTHR30437:SF4">
    <property type="entry name" value="TRANSCRIPTION ELONGATION FACTOR GREA"/>
    <property type="match status" value="1"/>
</dbReference>
<dbReference type="SUPFAM" id="SSF54534">
    <property type="entry name" value="FKBP-like"/>
    <property type="match status" value="1"/>
</dbReference>
<dbReference type="EMBL" id="CP029803">
    <property type="protein sequence ID" value="AWT60061.1"/>
    <property type="molecule type" value="Genomic_DNA"/>
</dbReference>
<dbReference type="SUPFAM" id="SSF46557">
    <property type="entry name" value="GreA transcript cleavage protein, N-terminal domain"/>
    <property type="match status" value="1"/>
</dbReference>
<dbReference type="Proteomes" id="UP000247465">
    <property type="component" value="Chromosome"/>
</dbReference>
<keyword evidence="1" id="KW-0805">Transcription regulation</keyword>
<dbReference type="GO" id="GO:0003677">
    <property type="term" value="F:DNA binding"/>
    <property type="evidence" value="ECO:0007669"/>
    <property type="project" value="InterPro"/>
</dbReference>
<dbReference type="AlphaFoldDB" id="A0A2Z4ADE8"/>
<dbReference type="InterPro" id="IPR022691">
    <property type="entry name" value="Tscrpt_elong_fac_GreA/B_N"/>
</dbReference>
<evidence type="ECO:0000256" key="1">
    <source>
        <dbReference type="ARBA" id="ARBA00023015"/>
    </source>
</evidence>
<dbReference type="GO" id="GO:0006354">
    <property type="term" value="P:DNA-templated transcription elongation"/>
    <property type="evidence" value="ECO:0007669"/>
    <property type="project" value="TreeGrafter"/>
</dbReference>
<protein>
    <submittedName>
        <fullName evidence="5">Transcription elongation factor GreA</fullName>
    </submittedName>
</protein>
<proteinExistence type="predicted"/>
<evidence type="ECO:0000313" key="6">
    <source>
        <dbReference type="Proteomes" id="UP000247465"/>
    </source>
</evidence>
<gene>
    <name evidence="5" type="primary">greA</name>
    <name evidence="5" type="ORF">DF168_01261</name>
</gene>
<evidence type="ECO:0000256" key="2">
    <source>
        <dbReference type="ARBA" id="ARBA00023163"/>
    </source>
</evidence>
<keyword evidence="5" id="KW-0251">Elongation factor</keyword>
<sequence>MNAESIDLLILENPKLKSARARLEAMQDESYCIHRSWGLGQIKSYDEKERKLIIDFENEKTGHAMDPVFCLSHLEVLSPNHLIVKHRTNPSEIEDLIKKKPNDVIAILLDGFPNKTAISTEIERVLMHVLGQNRYKKWWTATKKRLIKDPRFAVPEKKTGPFVLRETPVKAEEEILEQFFSIKAPKKQINLAEDLIELSLTHDDIKEQLPDILQTLTIALDETRLLSPGERLHGLWVRNDLARFISEDVESLHPTSSSILLDTENLSELVEQIPATHFNRFLDLLKRVYPERWEKVSTDLLKHSSGKFTAECVNYLIEMGKETLLEETLNRWLDEQNLKGPLLFWIIKNRNSRKYTKFLSNLISPRLFNAIFYAIDNEALQNAGTRRIPLADLLSDDKELIPELLAEATPETTSDLATSLMLNQGFEDLTKRSLLARFIRLFPNVQNILTGDDLEDIEVTDSLIVSQESLDLRKNEYEELVSNKIPENKQAIAQAREYGDIRENSEYKMAREDQDTLLARKGELETEIRLARVTDFTDAPLELVGIGNVVELLIGSTGKTVSYSILGAWDSKPEENILSYKTPIGQSLLSQKVGSTVKTVIDETEEEWTIKSISRWIDLQGKK</sequence>
<dbReference type="GO" id="GO:0003746">
    <property type="term" value="F:translation elongation factor activity"/>
    <property type="evidence" value="ECO:0007669"/>
    <property type="project" value="UniProtKB-KW"/>
</dbReference>
<dbReference type="Pfam" id="PF01272">
    <property type="entry name" value="GreA_GreB"/>
    <property type="match status" value="1"/>
</dbReference>
<organism evidence="5 6">
    <name type="scientific">Candidatus Moanibacter tarae</name>
    <dbReference type="NCBI Taxonomy" id="2200854"/>
    <lineage>
        <taxon>Bacteria</taxon>
        <taxon>Pseudomonadati</taxon>
        <taxon>Verrucomicrobiota</taxon>
        <taxon>Opitutia</taxon>
        <taxon>Puniceicoccales</taxon>
        <taxon>Puniceicoccales incertae sedis</taxon>
        <taxon>Candidatus Moanibacter</taxon>
    </lineage>
</organism>
<dbReference type="Gene3D" id="3.10.50.30">
    <property type="entry name" value="Transcription elongation factor, GreA/GreB, C-terminal domain"/>
    <property type="match status" value="1"/>
</dbReference>
<dbReference type="Gene3D" id="1.10.287.180">
    <property type="entry name" value="Transcription elongation factor, GreA/GreB, N-terminal domain"/>
    <property type="match status" value="1"/>
</dbReference>
<dbReference type="InterPro" id="IPR023459">
    <property type="entry name" value="Tscrpt_elong_fac_GreA/B_fam"/>
</dbReference>
<dbReference type="Pfam" id="PF03449">
    <property type="entry name" value="GreA_GreB_N"/>
    <property type="match status" value="1"/>
</dbReference>
<feature type="domain" description="Transcription elongation factor GreA/GreB N-terminal" evidence="4">
    <location>
        <begin position="464"/>
        <end position="533"/>
    </location>
</feature>
<dbReference type="InterPro" id="IPR036953">
    <property type="entry name" value="GreA/GreB_C_sf"/>
</dbReference>
<dbReference type="GO" id="GO:0070063">
    <property type="term" value="F:RNA polymerase binding"/>
    <property type="evidence" value="ECO:0007669"/>
    <property type="project" value="InterPro"/>
</dbReference>
<dbReference type="PANTHER" id="PTHR30437">
    <property type="entry name" value="TRANSCRIPTION ELONGATION FACTOR GREA"/>
    <property type="match status" value="1"/>
</dbReference>
<name>A0A2Z4ADE8_9BACT</name>
<evidence type="ECO:0000259" key="4">
    <source>
        <dbReference type="Pfam" id="PF03449"/>
    </source>
</evidence>
<dbReference type="InterPro" id="IPR036805">
    <property type="entry name" value="Tscrpt_elong_fac_GreA/B_N_sf"/>
</dbReference>